<evidence type="ECO:0000256" key="1">
    <source>
        <dbReference type="SAM" id="MobiDB-lite"/>
    </source>
</evidence>
<dbReference type="RefSeq" id="XP_033605119.1">
    <property type="nucleotide sequence ID" value="XM_033746262.1"/>
</dbReference>
<name>A0A6A6WKH3_9PEZI</name>
<sequence>MGQVRTLHEYLIQENPAITRHAILRPTKPRDKRLSISGTSKHSTPKGTKKSGSKPARYPKPLIIRDWKTLEPEPLLDVLQKTLSQRKSSLRDPPFLHRPLLQISNENSLESVLIQSNQFIILEALENTPRQVVPPMRLVRGGQAYLRDRTEPKFLPDWASICGEENDINILPGETKTGWSWDSTVVSDITDEATGEVTCTTSDARLSPIAQVLWYCILGRARYGYIITNLELVALRIGSYEPNSPGARMSDVIGNVTDAAIVEYKAIEWSRYGKKDEFTINLLLWILHLLAVYRGKLDNASLEDIVEAEILRPVANGMVYIVRDMEPESESDTDAEDTHEQDVGLEISRDGDTESDRPVVSPPPSFRIPESRSHREDSALPTTPQKRKREGRPLRPRKK</sequence>
<dbReference type="AlphaFoldDB" id="A0A6A6WKH3"/>
<feature type="region of interest" description="Disordered" evidence="1">
    <location>
        <begin position="327"/>
        <end position="399"/>
    </location>
</feature>
<dbReference type="EMBL" id="ML996565">
    <property type="protein sequence ID" value="KAF2762668.1"/>
    <property type="molecule type" value="Genomic_DNA"/>
</dbReference>
<proteinExistence type="predicted"/>
<gene>
    <name evidence="2" type="ORF">EJ05DRAFT_495537</name>
</gene>
<evidence type="ECO:0000313" key="3">
    <source>
        <dbReference type="Proteomes" id="UP000799437"/>
    </source>
</evidence>
<feature type="compositionally biased region" description="Basic and acidic residues" evidence="1">
    <location>
        <begin position="336"/>
        <end position="357"/>
    </location>
</feature>
<dbReference type="GeneID" id="54487316"/>
<keyword evidence="3" id="KW-1185">Reference proteome</keyword>
<dbReference type="Proteomes" id="UP000799437">
    <property type="component" value="Unassembled WGS sequence"/>
</dbReference>
<feature type="compositionally biased region" description="Basic and acidic residues" evidence="1">
    <location>
        <begin position="369"/>
        <end position="378"/>
    </location>
</feature>
<reference evidence="2" key="1">
    <citation type="journal article" date="2020" name="Stud. Mycol.">
        <title>101 Dothideomycetes genomes: a test case for predicting lifestyles and emergence of pathogens.</title>
        <authorList>
            <person name="Haridas S."/>
            <person name="Albert R."/>
            <person name="Binder M."/>
            <person name="Bloem J."/>
            <person name="Labutti K."/>
            <person name="Salamov A."/>
            <person name="Andreopoulos B."/>
            <person name="Baker S."/>
            <person name="Barry K."/>
            <person name="Bills G."/>
            <person name="Bluhm B."/>
            <person name="Cannon C."/>
            <person name="Castanera R."/>
            <person name="Culley D."/>
            <person name="Daum C."/>
            <person name="Ezra D."/>
            <person name="Gonzalez J."/>
            <person name="Henrissat B."/>
            <person name="Kuo A."/>
            <person name="Liang C."/>
            <person name="Lipzen A."/>
            <person name="Lutzoni F."/>
            <person name="Magnuson J."/>
            <person name="Mondo S."/>
            <person name="Nolan M."/>
            <person name="Ohm R."/>
            <person name="Pangilinan J."/>
            <person name="Park H.-J."/>
            <person name="Ramirez L."/>
            <person name="Alfaro M."/>
            <person name="Sun H."/>
            <person name="Tritt A."/>
            <person name="Yoshinaga Y."/>
            <person name="Zwiers L.-H."/>
            <person name="Turgeon B."/>
            <person name="Goodwin S."/>
            <person name="Spatafora J."/>
            <person name="Crous P."/>
            <person name="Grigoriev I."/>
        </authorList>
    </citation>
    <scope>NUCLEOTIDE SEQUENCE</scope>
    <source>
        <strain evidence="2">CBS 121739</strain>
    </source>
</reference>
<feature type="compositionally biased region" description="Basic residues" evidence="1">
    <location>
        <begin position="43"/>
        <end position="52"/>
    </location>
</feature>
<evidence type="ECO:0000313" key="2">
    <source>
        <dbReference type="EMBL" id="KAF2762668.1"/>
    </source>
</evidence>
<protein>
    <submittedName>
        <fullName evidence="2">Uncharacterized protein</fullName>
    </submittedName>
</protein>
<feature type="compositionally biased region" description="Basic residues" evidence="1">
    <location>
        <begin position="385"/>
        <end position="399"/>
    </location>
</feature>
<accession>A0A6A6WKH3</accession>
<organism evidence="2 3">
    <name type="scientific">Pseudovirgaria hyperparasitica</name>
    <dbReference type="NCBI Taxonomy" id="470096"/>
    <lineage>
        <taxon>Eukaryota</taxon>
        <taxon>Fungi</taxon>
        <taxon>Dikarya</taxon>
        <taxon>Ascomycota</taxon>
        <taxon>Pezizomycotina</taxon>
        <taxon>Dothideomycetes</taxon>
        <taxon>Dothideomycetes incertae sedis</taxon>
        <taxon>Acrospermales</taxon>
        <taxon>Acrospermaceae</taxon>
        <taxon>Pseudovirgaria</taxon>
    </lineage>
</organism>
<feature type="region of interest" description="Disordered" evidence="1">
    <location>
        <begin position="25"/>
        <end position="58"/>
    </location>
</feature>
<dbReference type="OrthoDB" id="3944737at2759"/>